<comment type="caution">
    <text evidence="5">The sequence shown here is derived from an EMBL/GenBank/DDBJ whole genome shotgun (WGS) entry which is preliminary data.</text>
</comment>
<evidence type="ECO:0000256" key="2">
    <source>
        <dbReference type="SAM" id="Phobius"/>
    </source>
</evidence>
<feature type="domain" description="Multidrug resistance protein MdtA-like barrel-sandwich hybrid" evidence="3">
    <location>
        <begin position="66"/>
        <end position="225"/>
    </location>
</feature>
<dbReference type="EMBL" id="SNZV01000006">
    <property type="protein sequence ID" value="TDS12399.1"/>
    <property type="molecule type" value="Genomic_DNA"/>
</dbReference>
<dbReference type="Gene3D" id="2.40.420.20">
    <property type="match status" value="1"/>
</dbReference>
<proteinExistence type="inferred from homology"/>
<sequence length="439" mass="47142">MTKKKSKLPTLLTFSAVAILIIVIAGSTLGWFGDGAAQPVAVDAVVEKTISELVSASGKVQPEFEVKLSSEVSGEIIELNVREGDVVKKGQVLCRVRPDLLQSGYDQVAAMVSQQQANLAVSQQVLKQQEANFVNTEATYKRSLELFNKRVISASEMDKARADYEGASATLESQRQQVVAARFGVNQSQAQLQEAGNSLSRTTIYAPADGIISLLSIELGERVVGTAQMAGTEIMRIANMATMEVNVEVNENDINRVRVGNTASIEVDAFQGRKFKGEVTEISSSSTSTGATATTTSTAEQVTNFNVKVRIEPASYADLRNEHNESASPFKPGLSATVQIHTKSDKGLIVPIQAVTVRADKNGADSTSNAEEVKEYVFVLQGETVKMVEVKTGIQDDSNIIVKAGLKAGEEVVSRPFNAISKILQDGTKVKKVTANELK</sequence>
<dbReference type="OrthoDB" id="9809068at2"/>
<evidence type="ECO:0000259" key="3">
    <source>
        <dbReference type="Pfam" id="PF25917"/>
    </source>
</evidence>
<dbReference type="Pfam" id="PF25990">
    <property type="entry name" value="Beta-barrel_YknX"/>
    <property type="match status" value="1"/>
</dbReference>
<dbReference type="SUPFAM" id="SSF111369">
    <property type="entry name" value="HlyD-like secretion proteins"/>
    <property type="match status" value="1"/>
</dbReference>
<feature type="transmembrane region" description="Helical" evidence="2">
    <location>
        <begin position="12"/>
        <end position="32"/>
    </location>
</feature>
<evidence type="ECO:0000313" key="6">
    <source>
        <dbReference type="Proteomes" id="UP000294752"/>
    </source>
</evidence>
<dbReference type="PANTHER" id="PTHR30469">
    <property type="entry name" value="MULTIDRUG RESISTANCE PROTEIN MDTA"/>
    <property type="match status" value="1"/>
</dbReference>
<dbReference type="RefSeq" id="WP_133641019.1">
    <property type="nucleotide sequence ID" value="NZ_SNZV01000006.1"/>
</dbReference>
<keyword evidence="2" id="KW-0812">Transmembrane</keyword>
<dbReference type="PANTHER" id="PTHR30469:SF33">
    <property type="entry name" value="SLR1207 PROTEIN"/>
    <property type="match status" value="1"/>
</dbReference>
<feature type="domain" description="YknX-like beta-barrel" evidence="4">
    <location>
        <begin position="243"/>
        <end position="313"/>
    </location>
</feature>
<dbReference type="InterPro" id="IPR058625">
    <property type="entry name" value="MdtA-like_BSH"/>
</dbReference>
<name>A0A4R7CVF4_9SPHI</name>
<organism evidence="5 6">
    <name type="scientific">Sphingobacterium paludis</name>
    <dbReference type="NCBI Taxonomy" id="1476465"/>
    <lineage>
        <taxon>Bacteria</taxon>
        <taxon>Pseudomonadati</taxon>
        <taxon>Bacteroidota</taxon>
        <taxon>Sphingobacteriia</taxon>
        <taxon>Sphingobacteriales</taxon>
        <taxon>Sphingobacteriaceae</taxon>
        <taxon>Sphingobacterium</taxon>
    </lineage>
</organism>
<dbReference type="InterPro" id="IPR006143">
    <property type="entry name" value="RND_pump_MFP"/>
</dbReference>
<dbReference type="NCBIfam" id="TIGR01730">
    <property type="entry name" value="RND_mfp"/>
    <property type="match status" value="1"/>
</dbReference>
<dbReference type="InterPro" id="IPR058636">
    <property type="entry name" value="Beta-barrel_YknX"/>
</dbReference>
<evidence type="ECO:0000313" key="5">
    <source>
        <dbReference type="EMBL" id="TDS12399.1"/>
    </source>
</evidence>
<dbReference type="Pfam" id="PF25917">
    <property type="entry name" value="BSH_RND"/>
    <property type="match status" value="1"/>
</dbReference>
<gene>
    <name evidence="5" type="ORF">B0I21_106257</name>
</gene>
<keyword evidence="2" id="KW-0472">Membrane</keyword>
<protein>
    <submittedName>
        <fullName evidence="5">HlyD family secretion protein</fullName>
    </submittedName>
</protein>
<dbReference type="Gene3D" id="1.10.287.470">
    <property type="entry name" value="Helix hairpin bin"/>
    <property type="match status" value="1"/>
</dbReference>
<evidence type="ECO:0000256" key="1">
    <source>
        <dbReference type="ARBA" id="ARBA00009477"/>
    </source>
</evidence>
<accession>A0A4R7CVF4</accession>
<dbReference type="Gene3D" id="2.40.30.170">
    <property type="match status" value="1"/>
</dbReference>
<dbReference type="GO" id="GO:1990281">
    <property type="term" value="C:efflux pump complex"/>
    <property type="evidence" value="ECO:0007669"/>
    <property type="project" value="TreeGrafter"/>
</dbReference>
<reference evidence="5 6" key="1">
    <citation type="submission" date="2019-03" db="EMBL/GenBank/DDBJ databases">
        <title>Genomic Encyclopedia of Type Strains, Phase III (KMG-III): the genomes of soil and plant-associated and newly described type strains.</title>
        <authorList>
            <person name="Whitman W."/>
        </authorList>
    </citation>
    <scope>NUCLEOTIDE SEQUENCE [LARGE SCALE GENOMIC DNA]</scope>
    <source>
        <strain evidence="5 6">CGMCC 1.12801</strain>
    </source>
</reference>
<dbReference type="Gene3D" id="2.40.50.100">
    <property type="match status" value="1"/>
</dbReference>
<evidence type="ECO:0000259" key="4">
    <source>
        <dbReference type="Pfam" id="PF25990"/>
    </source>
</evidence>
<keyword evidence="2" id="KW-1133">Transmembrane helix</keyword>
<dbReference type="AlphaFoldDB" id="A0A4R7CVF4"/>
<comment type="similarity">
    <text evidence="1">Belongs to the membrane fusion protein (MFP) (TC 8.A.1) family.</text>
</comment>
<dbReference type="GO" id="GO:0015562">
    <property type="term" value="F:efflux transmembrane transporter activity"/>
    <property type="evidence" value="ECO:0007669"/>
    <property type="project" value="TreeGrafter"/>
</dbReference>
<keyword evidence="6" id="KW-1185">Reference proteome</keyword>
<dbReference type="Proteomes" id="UP000294752">
    <property type="component" value="Unassembled WGS sequence"/>
</dbReference>